<organism evidence="1 2">
    <name type="scientific">Serendipita indica (strain DSM 11827)</name>
    <name type="common">Root endophyte fungus</name>
    <name type="synonym">Piriformospora indica</name>
    <dbReference type="NCBI Taxonomy" id="1109443"/>
    <lineage>
        <taxon>Eukaryota</taxon>
        <taxon>Fungi</taxon>
        <taxon>Dikarya</taxon>
        <taxon>Basidiomycota</taxon>
        <taxon>Agaricomycotina</taxon>
        <taxon>Agaricomycetes</taxon>
        <taxon>Sebacinales</taxon>
        <taxon>Serendipitaceae</taxon>
        <taxon>Serendipita</taxon>
    </lineage>
</organism>
<dbReference type="OMA" id="YVGEREP"/>
<evidence type="ECO:0000313" key="2">
    <source>
        <dbReference type="Proteomes" id="UP000007148"/>
    </source>
</evidence>
<keyword evidence="2" id="KW-1185">Reference proteome</keyword>
<dbReference type="Proteomes" id="UP000007148">
    <property type="component" value="Unassembled WGS sequence"/>
</dbReference>
<gene>
    <name evidence="1" type="ORF">PIIN_03664</name>
</gene>
<protein>
    <submittedName>
        <fullName evidence="1">Uncharacterized protein</fullName>
    </submittedName>
</protein>
<name>G4TEI0_SERID</name>
<accession>G4TEI0</accession>
<dbReference type="InParanoid" id="G4TEI0"/>
<comment type="caution">
    <text evidence="1">The sequence shown here is derived from an EMBL/GenBank/DDBJ whole genome shotgun (WGS) entry which is preliminary data.</text>
</comment>
<proteinExistence type="predicted"/>
<dbReference type="EMBL" id="CAFZ01000062">
    <property type="protein sequence ID" value="CCA69723.1"/>
    <property type="molecule type" value="Genomic_DNA"/>
</dbReference>
<sequence length="142" mass="15675">MDNAYAPGDIVKLELAINRADYWKGKNPGSNSRKYVGEREPGELTCVVLTVNNDNATMTVTYVATFAGHEQLPEGLDQTMFYPFDPAPQAGFPHLLPKMANGKAGWASLRQTYTVKQSDVIQKQNWTLPEGTVDIILKAMKG</sequence>
<dbReference type="AlphaFoldDB" id="G4TEI0"/>
<evidence type="ECO:0000313" key="1">
    <source>
        <dbReference type="EMBL" id="CCA69723.1"/>
    </source>
</evidence>
<dbReference type="OrthoDB" id="2799535at2759"/>
<dbReference type="HOGENOM" id="CLU_142393_0_0_1"/>
<reference evidence="1 2" key="1">
    <citation type="journal article" date="2011" name="PLoS Pathog.">
        <title>Endophytic Life Strategies Decoded by Genome and Transcriptome Analyses of the Mutualistic Root Symbiont Piriformospora indica.</title>
        <authorList>
            <person name="Zuccaro A."/>
            <person name="Lahrmann U."/>
            <person name="Guldener U."/>
            <person name="Langen G."/>
            <person name="Pfiffi S."/>
            <person name="Biedenkopf D."/>
            <person name="Wong P."/>
            <person name="Samans B."/>
            <person name="Grimm C."/>
            <person name="Basiewicz M."/>
            <person name="Murat C."/>
            <person name="Martin F."/>
            <person name="Kogel K.H."/>
        </authorList>
    </citation>
    <scope>NUCLEOTIDE SEQUENCE [LARGE SCALE GENOMIC DNA]</scope>
    <source>
        <strain evidence="1 2">DSM 11827</strain>
    </source>
</reference>